<keyword evidence="3" id="KW-0560">Oxidoreductase</keyword>
<organism evidence="5 6">
    <name type="scientific">Scytalidium lignicola</name>
    <name type="common">Hyphomycete</name>
    <dbReference type="NCBI Taxonomy" id="5539"/>
    <lineage>
        <taxon>Eukaryota</taxon>
        <taxon>Fungi</taxon>
        <taxon>Dikarya</taxon>
        <taxon>Ascomycota</taxon>
        <taxon>Pezizomycotina</taxon>
        <taxon>Leotiomycetes</taxon>
        <taxon>Leotiomycetes incertae sedis</taxon>
        <taxon>Scytalidium</taxon>
    </lineage>
</organism>
<dbReference type="InterPro" id="IPR002347">
    <property type="entry name" value="SDR_fam"/>
</dbReference>
<evidence type="ECO:0000256" key="3">
    <source>
        <dbReference type="ARBA" id="ARBA00023002"/>
    </source>
</evidence>
<comment type="similarity">
    <text evidence="1">Belongs to the short-chain dehydrogenases/reductases (SDR) family.</text>
</comment>
<protein>
    <submittedName>
        <fullName evidence="5">Uncharacterized protein</fullName>
    </submittedName>
</protein>
<reference evidence="5 6" key="1">
    <citation type="submission" date="2018-05" db="EMBL/GenBank/DDBJ databases">
        <title>Draft genome sequence of Scytalidium lignicola DSM 105466, a ubiquitous saprotrophic fungus.</title>
        <authorList>
            <person name="Buettner E."/>
            <person name="Gebauer A.M."/>
            <person name="Hofrichter M."/>
            <person name="Liers C."/>
            <person name="Kellner H."/>
        </authorList>
    </citation>
    <scope>NUCLEOTIDE SEQUENCE [LARGE SCALE GENOMIC DNA]</scope>
    <source>
        <strain evidence="5 6">DSM 105466</strain>
    </source>
</reference>
<dbReference type="EMBL" id="NCSJ02000296">
    <property type="protein sequence ID" value="RFU25925.1"/>
    <property type="molecule type" value="Genomic_DNA"/>
</dbReference>
<comment type="function">
    <text evidence="4">Putative oxidoreductase.</text>
</comment>
<keyword evidence="2" id="KW-0521">NADP</keyword>
<gene>
    <name evidence="5" type="ORF">B7463_g10413</name>
</gene>
<evidence type="ECO:0000256" key="1">
    <source>
        <dbReference type="ARBA" id="ARBA00006484"/>
    </source>
</evidence>
<sequence>MSINNTVLIIGATSGIGEGLARAIHAQGKNVIAVGRRQDRLRALASELPGLGTSCFDFSDITSLPAAFKDITSKYPDLDTVIVSAAVQGFFDYKDPNSSSPSSIIKEVTTNITAPTVLSQVVVPFFLASNKPCSIIFITSGFSFVPVPFFPVYSATKAALQSFSIALRAQLADTNIQVTTLCPSYVATELDKEFKDKLLALLGGPDKAPPATSLDDFIKDAMIGLDEKKGGKPVNEVAVGAFPQQLQTSWRNAFGPALEMFHVKG</sequence>
<comment type="caution">
    <text evidence="5">The sequence shown here is derived from an EMBL/GenBank/DDBJ whole genome shotgun (WGS) entry which is preliminary data.</text>
</comment>
<name>A0A3E2GXN8_SCYLI</name>
<dbReference type="OrthoDB" id="37659at2759"/>
<evidence type="ECO:0000256" key="2">
    <source>
        <dbReference type="ARBA" id="ARBA00022857"/>
    </source>
</evidence>
<dbReference type="GO" id="GO:0016020">
    <property type="term" value="C:membrane"/>
    <property type="evidence" value="ECO:0007669"/>
    <property type="project" value="TreeGrafter"/>
</dbReference>
<dbReference type="PROSITE" id="PS00430">
    <property type="entry name" value="TONB_DEPENDENT_REC_1"/>
    <property type="match status" value="1"/>
</dbReference>
<feature type="non-terminal residue" evidence="5">
    <location>
        <position position="265"/>
    </location>
</feature>
<dbReference type="InterPro" id="IPR020904">
    <property type="entry name" value="Sc_DH/Rdtase_CS"/>
</dbReference>
<dbReference type="InterPro" id="IPR036291">
    <property type="entry name" value="NAD(P)-bd_dom_sf"/>
</dbReference>
<dbReference type="Gene3D" id="3.40.50.720">
    <property type="entry name" value="NAD(P)-binding Rossmann-like Domain"/>
    <property type="match status" value="1"/>
</dbReference>
<dbReference type="OMA" id="FIKDAMI"/>
<dbReference type="Pfam" id="PF00106">
    <property type="entry name" value="adh_short"/>
    <property type="match status" value="1"/>
</dbReference>
<dbReference type="SUPFAM" id="SSF51735">
    <property type="entry name" value="NAD(P)-binding Rossmann-fold domains"/>
    <property type="match status" value="1"/>
</dbReference>
<evidence type="ECO:0000313" key="6">
    <source>
        <dbReference type="Proteomes" id="UP000258309"/>
    </source>
</evidence>
<dbReference type="PRINTS" id="PR00081">
    <property type="entry name" value="GDHRDH"/>
</dbReference>
<feature type="non-terminal residue" evidence="5">
    <location>
        <position position="1"/>
    </location>
</feature>
<dbReference type="AlphaFoldDB" id="A0A3E2GXN8"/>
<evidence type="ECO:0000313" key="5">
    <source>
        <dbReference type="EMBL" id="RFU25925.1"/>
    </source>
</evidence>
<dbReference type="GO" id="GO:0016491">
    <property type="term" value="F:oxidoreductase activity"/>
    <property type="evidence" value="ECO:0007669"/>
    <property type="project" value="UniProtKB-KW"/>
</dbReference>
<evidence type="ECO:0000256" key="4">
    <source>
        <dbReference type="ARBA" id="ARBA00037096"/>
    </source>
</evidence>
<accession>A0A3E2GXN8</accession>
<proteinExistence type="inferred from homology"/>
<keyword evidence="6" id="KW-1185">Reference proteome</keyword>
<dbReference type="PANTHER" id="PTHR44196:SF1">
    <property type="entry name" value="DEHYDROGENASE_REDUCTASE SDR FAMILY MEMBER 7B"/>
    <property type="match status" value="1"/>
</dbReference>
<dbReference type="PANTHER" id="PTHR44196">
    <property type="entry name" value="DEHYDROGENASE/REDUCTASE SDR FAMILY MEMBER 7B"/>
    <property type="match status" value="1"/>
</dbReference>
<dbReference type="PROSITE" id="PS00061">
    <property type="entry name" value="ADH_SHORT"/>
    <property type="match status" value="1"/>
</dbReference>
<dbReference type="InterPro" id="IPR010916">
    <property type="entry name" value="TonB_box_CS"/>
</dbReference>
<dbReference type="Proteomes" id="UP000258309">
    <property type="component" value="Unassembled WGS sequence"/>
</dbReference>
<dbReference type="STRING" id="5539.A0A3E2GXN8"/>